<dbReference type="KEGG" id="hbu:Hbut_0851"/>
<gene>
    <name evidence="2" type="ordered locus">Hbut_0851</name>
</gene>
<protein>
    <submittedName>
        <fullName evidence="2">Universally conserved protein</fullName>
    </submittedName>
</protein>
<evidence type="ECO:0000313" key="2">
    <source>
        <dbReference type="EMBL" id="ABM80702.1"/>
    </source>
</evidence>
<dbReference type="PANTHER" id="PTHR34203">
    <property type="entry name" value="METHYLTRANSFERASE, FKBM FAMILY PROTEIN"/>
    <property type="match status" value="1"/>
</dbReference>
<dbReference type="Proteomes" id="UP000002593">
    <property type="component" value="Chromosome"/>
</dbReference>
<evidence type="ECO:0000313" key="3">
    <source>
        <dbReference type="Proteomes" id="UP000002593"/>
    </source>
</evidence>
<dbReference type="STRING" id="415426.Hbut_0851"/>
<dbReference type="EnsemblBacteria" id="ABM80702">
    <property type="protein sequence ID" value="ABM80702"/>
    <property type="gene ID" value="Hbut_0851"/>
</dbReference>
<dbReference type="PANTHER" id="PTHR34203:SF15">
    <property type="entry name" value="SLL1173 PROTEIN"/>
    <property type="match status" value="1"/>
</dbReference>
<keyword evidence="3" id="KW-1185">Reference proteome</keyword>
<dbReference type="InterPro" id="IPR052514">
    <property type="entry name" value="SAM-dependent_MTase"/>
</dbReference>
<name>A2BL41_HYPBU</name>
<dbReference type="EMBL" id="CP000493">
    <property type="protein sequence ID" value="ABM80702.1"/>
    <property type="molecule type" value="Genomic_DNA"/>
</dbReference>
<dbReference type="SUPFAM" id="SSF53335">
    <property type="entry name" value="S-adenosyl-L-methionine-dependent methyltransferases"/>
    <property type="match status" value="1"/>
</dbReference>
<evidence type="ECO:0000259" key="1">
    <source>
        <dbReference type="Pfam" id="PF05050"/>
    </source>
</evidence>
<feature type="domain" description="Methyltransferase FkbM" evidence="1">
    <location>
        <begin position="94"/>
        <end position="257"/>
    </location>
</feature>
<reference evidence="2 3" key="1">
    <citation type="journal article" date="2007" name="Archaea">
        <title>The genome of Hyperthermus butylicus: a sulfur-reducing, peptide fermenting, neutrophilic Crenarchaeote growing up to 108 degrees C.</title>
        <authorList>
            <person name="Brugger K."/>
            <person name="Chen L."/>
            <person name="Stark M."/>
            <person name="Zibat A."/>
            <person name="Redder P."/>
            <person name="Ruepp A."/>
            <person name="Awayez M."/>
            <person name="She Q."/>
            <person name="Garrett R.A."/>
            <person name="Klenk H.P."/>
        </authorList>
    </citation>
    <scope>NUCLEOTIDE SEQUENCE [LARGE SCALE GENOMIC DNA]</scope>
    <source>
        <strain evidence="3">DSM 5456 / JCM 9403 / PLM1-5</strain>
    </source>
</reference>
<dbReference type="Pfam" id="PF05050">
    <property type="entry name" value="Methyltransf_21"/>
    <property type="match status" value="1"/>
</dbReference>
<dbReference type="InterPro" id="IPR006342">
    <property type="entry name" value="FkbM_mtfrase"/>
</dbReference>
<dbReference type="eggNOG" id="arCOG01400">
    <property type="taxonomic scope" value="Archaea"/>
</dbReference>
<dbReference type="RefSeq" id="WP_011822020.1">
    <property type="nucleotide sequence ID" value="NC_008818.1"/>
</dbReference>
<dbReference type="GeneID" id="4781651"/>
<dbReference type="Gene3D" id="3.40.50.150">
    <property type="entry name" value="Vaccinia Virus protein VP39"/>
    <property type="match status" value="1"/>
</dbReference>
<accession>A2BL41</accession>
<proteinExistence type="predicted"/>
<dbReference type="NCBIfam" id="TIGR01444">
    <property type="entry name" value="fkbM_fam"/>
    <property type="match status" value="1"/>
</dbReference>
<dbReference type="HOGENOM" id="CLU_1084251_0_0_2"/>
<sequence length="282" mass="31447">MSQTEPMSDREYIAWLAENSKGCIDEHSIAQLIEAVEAGGICCTELTVIVKGARLAVPCSQLPEAWANILHIFCFNDYQLGTTVKIKPGSTIVDIGAYLGFFTIRAAQLVNRQGLFIVVEPNHHARSILYRNLQFNQLQSVARVDPRAVSICDGCLARLYVPPYWANASLETSYLKQLGWSSPSYIISTRTVRLATLLREHGLSQIDLMKIDVEGHEEKIIQDAAKMGILNPELIKQIVVEVHGRKIAEKIEAILANSDYETHIISLSQYNSLQEIVIAMPK</sequence>
<dbReference type="InterPro" id="IPR029063">
    <property type="entry name" value="SAM-dependent_MTases_sf"/>
</dbReference>
<dbReference type="AlphaFoldDB" id="A2BL41"/>
<organism evidence="2 3">
    <name type="scientific">Hyperthermus butylicus (strain DSM 5456 / JCM 9403 / PLM1-5)</name>
    <dbReference type="NCBI Taxonomy" id="415426"/>
    <lineage>
        <taxon>Archaea</taxon>
        <taxon>Thermoproteota</taxon>
        <taxon>Thermoprotei</taxon>
        <taxon>Desulfurococcales</taxon>
        <taxon>Pyrodictiaceae</taxon>
        <taxon>Hyperthermus</taxon>
    </lineage>
</organism>
<dbReference type="OrthoDB" id="275825at2157"/>